<organism evidence="3 4">
    <name type="scientific">Heterobasidion irregulare (strain TC 32-1)</name>
    <dbReference type="NCBI Taxonomy" id="747525"/>
    <lineage>
        <taxon>Eukaryota</taxon>
        <taxon>Fungi</taxon>
        <taxon>Dikarya</taxon>
        <taxon>Basidiomycota</taxon>
        <taxon>Agaricomycotina</taxon>
        <taxon>Agaricomycetes</taxon>
        <taxon>Russulales</taxon>
        <taxon>Bondarzewiaceae</taxon>
        <taxon>Heterobasidion</taxon>
        <taxon>Heterobasidion annosum species complex</taxon>
    </lineage>
</organism>
<dbReference type="eggNOG" id="ENOG502SSWX">
    <property type="taxonomic scope" value="Eukaryota"/>
</dbReference>
<reference evidence="3 4" key="1">
    <citation type="journal article" date="2012" name="New Phytol.">
        <title>Insight into trade-off between wood decay and parasitism from the genome of a fungal forest pathogen.</title>
        <authorList>
            <person name="Olson A."/>
            <person name="Aerts A."/>
            <person name="Asiegbu F."/>
            <person name="Belbahri L."/>
            <person name="Bouzid O."/>
            <person name="Broberg A."/>
            <person name="Canback B."/>
            <person name="Coutinho P.M."/>
            <person name="Cullen D."/>
            <person name="Dalman K."/>
            <person name="Deflorio G."/>
            <person name="van Diepen L.T."/>
            <person name="Dunand C."/>
            <person name="Duplessis S."/>
            <person name="Durling M."/>
            <person name="Gonthier P."/>
            <person name="Grimwood J."/>
            <person name="Fossdal C.G."/>
            <person name="Hansson D."/>
            <person name="Henrissat B."/>
            <person name="Hietala A."/>
            <person name="Himmelstrand K."/>
            <person name="Hoffmeister D."/>
            <person name="Hogberg N."/>
            <person name="James T.Y."/>
            <person name="Karlsson M."/>
            <person name="Kohler A."/>
            <person name="Kues U."/>
            <person name="Lee Y.H."/>
            <person name="Lin Y.C."/>
            <person name="Lind M."/>
            <person name="Lindquist E."/>
            <person name="Lombard V."/>
            <person name="Lucas S."/>
            <person name="Lunden K."/>
            <person name="Morin E."/>
            <person name="Murat C."/>
            <person name="Park J."/>
            <person name="Raffaello T."/>
            <person name="Rouze P."/>
            <person name="Salamov A."/>
            <person name="Schmutz J."/>
            <person name="Solheim H."/>
            <person name="Stahlberg J."/>
            <person name="Velez H."/>
            <person name="de Vries R.P."/>
            <person name="Wiebenga A."/>
            <person name="Woodward S."/>
            <person name="Yakovlev I."/>
            <person name="Garbelotto M."/>
            <person name="Martin F."/>
            <person name="Grigoriev I.V."/>
            <person name="Stenlid J."/>
        </authorList>
    </citation>
    <scope>NUCLEOTIDE SEQUENCE [LARGE SCALE GENOMIC DNA]</scope>
    <source>
        <strain evidence="3 4">TC 32-1</strain>
    </source>
</reference>
<feature type="domain" description="DUF6699" evidence="2">
    <location>
        <begin position="137"/>
        <end position="251"/>
    </location>
</feature>
<feature type="compositionally biased region" description="Polar residues" evidence="1">
    <location>
        <begin position="1"/>
        <end position="15"/>
    </location>
</feature>
<evidence type="ECO:0000313" key="3">
    <source>
        <dbReference type="EMBL" id="ETW77727.1"/>
    </source>
</evidence>
<dbReference type="InParanoid" id="W4JW00"/>
<evidence type="ECO:0000259" key="2">
    <source>
        <dbReference type="Pfam" id="PF20415"/>
    </source>
</evidence>
<gene>
    <name evidence="3" type="ORF">HETIRDRAFT_453867</name>
</gene>
<sequence>MSSHKSYAASNTTYVPTPHWSPNNLTGTTLTSGLPAVPYQQSAANNETGYRGPYPGSVGLTSASPASSTGSPRSLESYATAYSMSVPSTPGAPYMHTVPLPLVSGSYGLPTPPNSPQTRPHPKLDQTLTYNTHSPYNFDVSYAPSGDLLALRQSALQPATARMVLTVPGIWTFEAANPRGVTVADVISAISQHLCARATGHEPEYHSRAGQPDVVRAYARRTAHARGDGLRRVDLLMSHTRFAGLSRARDGSDSWIVHFV</sequence>
<dbReference type="AlphaFoldDB" id="W4JW00"/>
<evidence type="ECO:0000313" key="4">
    <source>
        <dbReference type="Proteomes" id="UP000030671"/>
    </source>
</evidence>
<feature type="compositionally biased region" description="Low complexity" evidence="1">
    <location>
        <begin position="59"/>
        <end position="74"/>
    </location>
</feature>
<protein>
    <recommendedName>
        <fullName evidence="2">DUF6699 domain-containing protein</fullName>
    </recommendedName>
</protein>
<dbReference type="Pfam" id="PF20415">
    <property type="entry name" value="DUF6699"/>
    <property type="match status" value="1"/>
</dbReference>
<dbReference type="STRING" id="747525.W4JW00"/>
<name>W4JW00_HETIT</name>
<keyword evidence="4" id="KW-1185">Reference proteome</keyword>
<dbReference type="OrthoDB" id="3265169at2759"/>
<accession>W4JW00</accession>
<feature type="region of interest" description="Disordered" evidence="1">
    <location>
        <begin position="1"/>
        <end position="74"/>
    </location>
</feature>
<dbReference type="EMBL" id="KI925462">
    <property type="protein sequence ID" value="ETW77727.1"/>
    <property type="molecule type" value="Genomic_DNA"/>
</dbReference>
<dbReference type="Proteomes" id="UP000030671">
    <property type="component" value="Unassembled WGS sequence"/>
</dbReference>
<dbReference type="GeneID" id="20676441"/>
<dbReference type="HOGENOM" id="CLU_1069819_0_0_1"/>
<evidence type="ECO:0000256" key="1">
    <source>
        <dbReference type="SAM" id="MobiDB-lite"/>
    </source>
</evidence>
<proteinExistence type="predicted"/>
<dbReference type="RefSeq" id="XP_009549762.1">
    <property type="nucleotide sequence ID" value="XM_009551467.1"/>
</dbReference>
<feature type="compositionally biased region" description="Polar residues" evidence="1">
    <location>
        <begin position="39"/>
        <end position="48"/>
    </location>
</feature>
<dbReference type="KEGG" id="hir:HETIRDRAFT_453867"/>
<feature type="compositionally biased region" description="Low complexity" evidence="1">
    <location>
        <begin position="21"/>
        <end position="35"/>
    </location>
</feature>
<dbReference type="InterPro" id="IPR046522">
    <property type="entry name" value="DUF6699"/>
</dbReference>